<proteinExistence type="predicted"/>
<accession>X1L8B3</accession>
<evidence type="ECO:0000256" key="1">
    <source>
        <dbReference type="SAM" id="MobiDB-lite"/>
    </source>
</evidence>
<dbReference type="AlphaFoldDB" id="X1L8B3"/>
<gene>
    <name evidence="2" type="ORF">S06H3_20648</name>
</gene>
<dbReference type="EMBL" id="BARV01010720">
    <property type="protein sequence ID" value="GAI15547.1"/>
    <property type="molecule type" value="Genomic_DNA"/>
</dbReference>
<organism evidence="2">
    <name type="scientific">marine sediment metagenome</name>
    <dbReference type="NCBI Taxonomy" id="412755"/>
    <lineage>
        <taxon>unclassified sequences</taxon>
        <taxon>metagenomes</taxon>
        <taxon>ecological metagenomes</taxon>
    </lineage>
</organism>
<reference evidence="2" key="1">
    <citation type="journal article" date="2014" name="Front. Microbiol.">
        <title>High frequency of phylogenetically diverse reductive dehalogenase-homologous genes in deep subseafloor sedimentary metagenomes.</title>
        <authorList>
            <person name="Kawai M."/>
            <person name="Futagami T."/>
            <person name="Toyoda A."/>
            <person name="Takaki Y."/>
            <person name="Nishi S."/>
            <person name="Hori S."/>
            <person name="Arai W."/>
            <person name="Tsubouchi T."/>
            <person name="Morono Y."/>
            <person name="Uchiyama I."/>
            <person name="Ito T."/>
            <person name="Fujiyama A."/>
            <person name="Inagaki F."/>
            <person name="Takami H."/>
        </authorList>
    </citation>
    <scope>NUCLEOTIDE SEQUENCE</scope>
    <source>
        <strain evidence="2">Expedition CK06-06</strain>
    </source>
</reference>
<feature type="region of interest" description="Disordered" evidence="1">
    <location>
        <begin position="124"/>
        <end position="144"/>
    </location>
</feature>
<comment type="caution">
    <text evidence="2">The sequence shown here is derived from an EMBL/GenBank/DDBJ whole genome shotgun (WGS) entry which is preliminary data.</text>
</comment>
<protein>
    <submittedName>
        <fullName evidence="2">Uncharacterized protein</fullName>
    </submittedName>
</protein>
<sequence length="253" mass="28547">MTGKDRSHEAVVYVIPEKGLLIDEGMIFQPESVTLSPNQPRKVFLLVYVKMIEGGSTITITSDNESIHVSQEEITVNEADAIRHIVKYEIEVWGEGTGQDGVISAEHHANMALLGIRVRLKDETGDDKSRKGMFNEPEYSHEPKPLQRTAYSSEDGKVIIYVNFPSVQHYLGDKGQYRKSLPAQVFVADLVAERCFHEIAKRKVTVSGATLRPEAIPDRIQRDAFKLSREHGKKVHEVLVDKDLLIESRKIDE</sequence>
<evidence type="ECO:0000313" key="2">
    <source>
        <dbReference type="EMBL" id="GAI15547.1"/>
    </source>
</evidence>
<name>X1L8B3_9ZZZZ</name>